<dbReference type="EMBL" id="FNBU01000004">
    <property type="protein sequence ID" value="SDF20788.1"/>
    <property type="molecule type" value="Genomic_DNA"/>
</dbReference>
<sequence length="183" mass="21384">MGTNDSIIEHSIISRKNVIVMGIAALLFLAWAAFTAYRWFYLNIKQPSEAFFLAMLAFALFERSKPTYVYEAGKKTLRITKHGLFGTDVYEIPYKDIFGIYQYKAQLIRPVKFRRTYRLHSALDNRRVWTVAYTAPGKKGKPENRRVYFKPSEAMLRFLQEKMPNKVMVPEEQVVVDIIKNTD</sequence>
<keyword evidence="3" id="KW-1185">Reference proteome</keyword>
<reference evidence="3" key="1">
    <citation type="submission" date="2016-10" db="EMBL/GenBank/DDBJ databases">
        <authorList>
            <person name="Varghese N."/>
            <person name="Submissions S."/>
        </authorList>
    </citation>
    <scope>NUCLEOTIDE SEQUENCE [LARGE SCALE GENOMIC DNA]</scope>
    <source>
        <strain evidence="3">DSM 23256</strain>
    </source>
</reference>
<protein>
    <submittedName>
        <fullName evidence="2">Uncharacterized protein</fullName>
    </submittedName>
</protein>
<dbReference type="STRING" id="1123285.SAMN05660235_00797"/>
<name>A0A1G7J7E3_9FIRM</name>
<dbReference type="AlphaFoldDB" id="A0A1G7J7E3"/>
<proteinExistence type="predicted"/>
<evidence type="ECO:0000256" key="1">
    <source>
        <dbReference type="SAM" id="Phobius"/>
    </source>
</evidence>
<gene>
    <name evidence="2" type="ORF">SAMN05660235_00797</name>
</gene>
<dbReference type="OrthoDB" id="1680837at2"/>
<dbReference type="RefSeq" id="WP_093688319.1">
    <property type="nucleotide sequence ID" value="NZ_FNBU01000004.1"/>
</dbReference>
<organism evidence="2 3">
    <name type="scientific">Sporolituus thermophilus DSM 23256</name>
    <dbReference type="NCBI Taxonomy" id="1123285"/>
    <lineage>
        <taxon>Bacteria</taxon>
        <taxon>Bacillati</taxon>
        <taxon>Bacillota</taxon>
        <taxon>Negativicutes</taxon>
        <taxon>Selenomonadales</taxon>
        <taxon>Sporomusaceae</taxon>
        <taxon>Sporolituus</taxon>
    </lineage>
</organism>
<keyword evidence="1" id="KW-0812">Transmembrane</keyword>
<accession>A0A1G7J7E3</accession>
<evidence type="ECO:0000313" key="3">
    <source>
        <dbReference type="Proteomes" id="UP000243333"/>
    </source>
</evidence>
<evidence type="ECO:0000313" key="2">
    <source>
        <dbReference type="EMBL" id="SDF20788.1"/>
    </source>
</evidence>
<keyword evidence="1" id="KW-0472">Membrane</keyword>
<keyword evidence="1" id="KW-1133">Transmembrane helix</keyword>
<dbReference type="Proteomes" id="UP000243333">
    <property type="component" value="Unassembled WGS sequence"/>
</dbReference>
<feature type="transmembrane region" description="Helical" evidence="1">
    <location>
        <begin position="18"/>
        <end position="40"/>
    </location>
</feature>